<feature type="region of interest" description="Disordered" evidence="1">
    <location>
        <begin position="39"/>
        <end position="82"/>
    </location>
</feature>
<dbReference type="AlphaFoldDB" id="A0A8X7TD26"/>
<feature type="compositionally biased region" description="Acidic residues" evidence="1">
    <location>
        <begin position="70"/>
        <end position="80"/>
    </location>
</feature>
<evidence type="ECO:0000256" key="1">
    <source>
        <dbReference type="SAM" id="MobiDB-lite"/>
    </source>
</evidence>
<accession>A0A8X7TD26</accession>
<dbReference type="OrthoDB" id="4026072at2759"/>
<evidence type="ECO:0000313" key="3">
    <source>
        <dbReference type="Proteomes" id="UP000590412"/>
    </source>
</evidence>
<sequence length="235" mass="26118">MRTSTVSNASSTSPSDQFRDEISSTRSVDKFTLDPHCIASKADISTNTANPPESARKMVTPAVVTNKKEEEEDEEEEEDDTKFYSLDPNQLEFDASVFCGPIESGRDRDPLSFDLSLNILAQEQLEYEFGSRVSKESMGQAREASGLQLLLEGCELEAGSIPVIDFDNTDLKLDDLNSKIRYLLAEKECYNTLVESSVLQLNELIGDASSHDFDIHTPILDQLSAEESEESEESE</sequence>
<reference evidence="2" key="1">
    <citation type="submission" date="2020-03" db="EMBL/GenBank/DDBJ databases">
        <title>FDA dAtabase for Regulatory Grade micrObial Sequences (FDA-ARGOS): Supporting development and validation of Infectious Disease Dx tests.</title>
        <authorList>
            <person name="Campos J."/>
            <person name="Goldberg B."/>
            <person name="Tallon L."/>
            <person name="Sadzewicz L."/>
            <person name="Vavikolanu K."/>
            <person name="Mehta A."/>
            <person name="Aluvathingal J."/>
            <person name="Nadendla S."/>
            <person name="Nandy P."/>
            <person name="Geyer C."/>
            <person name="Yan Y."/>
            <person name="Sichtig H."/>
        </authorList>
    </citation>
    <scope>NUCLEOTIDE SEQUENCE [LARGE SCALE GENOMIC DNA]</scope>
    <source>
        <strain evidence="2">FDAARGOS_652</strain>
    </source>
</reference>
<dbReference type="EMBL" id="JABWAB010000001">
    <property type="protein sequence ID" value="KAF6059024.1"/>
    <property type="molecule type" value="Genomic_DNA"/>
</dbReference>
<organism evidence="2 3">
    <name type="scientific">Candida parapsilosis</name>
    <name type="common">Yeast</name>
    <dbReference type="NCBI Taxonomy" id="5480"/>
    <lineage>
        <taxon>Eukaryota</taxon>
        <taxon>Fungi</taxon>
        <taxon>Dikarya</taxon>
        <taxon>Ascomycota</taxon>
        <taxon>Saccharomycotina</taxon>
        <taxon>Pichiomycetes</taxon>
        <taxon>Debaryomycetaceae</taxon>
        <taxon>Candida/Lodderomyces clade</taxon>
        <taxon>Candida</taxon>
    </lineage>
</organism>
<feature type="compositionally biased region" description="Low complexity" evidence="1">
    <location>
        <begin position="1"/>
        <end position="15"/>
    </location>
</feature>
<evidence type="ECO:0000313" key="2">
    <source>
        <dbReference type="EMBL" id="KAF6059024.1"/>
    </source>
</evidence>
<proteinExistence type="predicted"/>
<dbReference type="Proteomes" id="UP000590412">
    <property type="component" value="Unassembled WGS sequence"/>
</dbReference>
<name>A0A8X7TD26_CANPA</name>
<protein>
    <submittedName>
        <fullName evidence="2">Uncharacterized protein</fullName>
    </submittedName>
</protein>
<feature type="region of interest" description="Disordered" evidence="1">
    <location>
        <begin position="1"/>
        <end position="25"/>
    </location>
</feature>
<comment type="caution">
    <text evidence="2">The sequence shown here is derived from an EMBL/GenBank/DDBJ whole genome shotgun (WGS) entry which is preliminary data.</text>
</comment>
<gene>
    <name evidence="2" type="ORF">FOB60_000606</name>
</gene>